<dbReference type="GO" id="GO:0016740">
    <property type="term" value="F:transferase activity"/>
    <property type="evidence" value="ECO:0007669"/>
    <property type="project" value="UniProtKB-KW"/>
</dbReference>
<organism evidence="10 11">
    <name type="scientific">Hanseniaspora osmophila</name>
    <dbReference type="NCBI Taxonomy" id="56408"/>
    <lineage>
        <taxon>Eukaryota</taxon>
        <taxon>Fungi</taxon>
        <taxon>Dikarya</taxon>
        <taxon>Ascomycota</taxon>
        <taxon>Saccharomycotina</taxon>
        <taxon>Saccharomycetes</taxon>
        <taxon>Saccharomycodales</taxon>
        <taxon>Saccharomycodaceae</taxon>
        <taxon>Hanseniaspora</taxon>
    </lineage>
</organism>
<sequence>MQLLSWIYTVFVAVSMLNSANAITNPQLLAGTSKQFLDLSQGPQKITLDYNTNDLLKFQFEYIPSPAPKTNDEQEDAPIVANTKPQHASLVLSVDNKIEQPYMIKSSKDNVYSWLLQSSQLPNPLVYYSTKWGKPISGKLYFKSAEEAIVNELFFEIEFDKTTISDQTLSSLIVEAPEQEKKNSVKPEIIHQFHAPPKQANKFIVSIFIVAVLLGALFTLVSWFAAIDFSKNHITLRKQCGTLVYLAGFLVGILGLEFSFFQYYLGNNDIFRTLYNVFVLFTLPTMYAGAKLLKRLY</sequence>
<dbReference type="Pfam" id="PF25147">
    <property type="entry name" value="Ribophorin_II_C"/>
    <property type="match status" value="1"/>
</dbReference>
<dbReference type="GO" id="GO:0006487">
    <property type="term" value="P:protein N-linked glycosylation"/>
    <property type="evidence" value="ECO:0007669"/>
    <property type="project" value="TreeGrafter"/>
</dbReference>
<dbReference type="InParanoid" id="A0A1E5RNH6"/>
<dbReference type="PANTHER" id="PTHR12640:SF0">
    <property type="entry name" value="DOLICHYL-DIPHOSPHOOLIGOSACCHARIDE--PROTEIN GLYCOSYLTRANSFERASE SUBUNIT 2"/>
    <property type="match status" value="1"/>
</dbReference>
<dbReference type="AlphaFoldDB" id="A0A1E5RNH6"/>
<protein>
    <submittedName>
        <fullName evidence="10">Dolichyl-diphosphooligosaccharide--protein glycosyltransferase subunit SWP1</fullName>
    </submittedName>
</protein>
<gene>
    <name evidence="10" type="ORF">AWRI3579_g922</name>
</gene>
<evidence type="ECO:0000256" key="5">
    <source>
        <dbReference type="ARBA" id="ARBA00022989"/>
    </source>
</evidence>
<proteinExistence type="predicted"/>
<keyword evidence="5 7" id="KW-1133">Transmembrane helix</keyword>
<keyword evidence="10" id="KW-0808">Transferase</keyword>
<dbReference type="InterPro" id="IPR056790">
    <property type="entry name" value="Ribophorin_II_C"/>
</dbReference>
<keyword evidence="4" id="KW-0256">Endoplasmic reticulum</keyword>
<feature type="chain" id="PRO_5044292341" evidence="8">
    <location>
        <begin position="23"/>
        <end position="297"/>
    </location>
</feature>
<reference evidence="11" key="1">
    <citation type="journal article" date="2016" name="Genome Announc.">
        <title>Genome sequences of three species of Hanseniaspora isolated from spontaneous wine fermentations.</title>
        <authorList>
            <person name="Sternes P.R."/>
            <person name="Lee D."/>
            <person name="Kutyna D.R."/>
            <person name="Borneman A.R."/>
        </authorList>
    </citation>
    <scope>NUCLEOTIDE SEQUENCE [LARGE SCALE GENOMIC DNA]</scope>
    <source>
        <strain evidence="11">AWRI3579</strain>
    </source>
</reference>
<dbReference type="UniPathway" id="UPA00378"/>
<evidence type="ECO:0000313" key="10">
    <source>
        <dbReference type="EMBL" id="OEJ88436.1"/>
    </source>
</evidence>
<evidence type="ECO:0000256" key="2">
    <source>
        <dbReference type="ARBA" id="ARBA00022692"/>
    </source>
</evidence>
<comment type="caution">
    <text evidence="10">The sequence shown here is derived from an EMBL/GenBank/DDBJ whole genome shotgun (WGS) entry which is preliminary data.</text>
</comment>
<keyword evidence="11" id="KW-1185">Reference proteome</keyword>
<evidence type="ECO:0000256" key="3">
    <source>
        <dbReference type="ARBA" id="ARBA00022729"/>
    </source>
</evidence>
<dbReference type="FunCoup" id="A0A1E5RNH6">
    <property type="interactions" value="161"/>
</dbReference>
<evidence type="ECO:0000256" key="6">
    <source>
        <dbReference type="ARBA" id="ARBA00023136"/>
    </source>
</evidence>
<keyword evidence="6 7" id="KW-0472">Membrane</keyword>
<evidence type="ECO:0000256" key="1">
    <source>
        <dbReference type="ARBA" id="ARBA00004477"/>
    </source>
</evidence>
<evidence type="ECO:0000256" key="8">
    <source>
        <dbReference type="SAM" id="SignalP"/>
    </source>
</evidence>
<dbReference type="OrthoDB" id="3972213at2759"/>
<evidence type="ECO:0000256" key="4">
    <source>
        <dbReference type="ARBA" id="ARBA00022824"/>
    </source>
</evidence>
<dbReference type="EMBL" id="LPNM01000005">
    <property type="protein sequence ID" value="OEJ88436.1"/>
    <property type="molecule type" value="Genomic_DNA"/>
</dbReference>
<feature type="transmembrane region" description="Helical" evidence="7">
    <location>
        <begin position="242"/>
        <end position="264"/>
    </location>
</feature>
<dbReference type="GO" id="GO:0008250">
    <property type="term" value="C:oligosaccharyltransferase complex"/>
    <property type="evidence" value="ECO:0007669"/>
    <property type="project" value="InterPro"/>
</dbReference>
<dbReference type="Proteomes" id="UP000095728">
    <property type="component" value="Unassembled WGS sequence"/>
</dbReference>
<accession>A0A1E5RNH6</accession>
<feature type="transmembrane region" description="Helical" evidence="7">
    <location>
        <begin position="270"/>
        <end position="290"/>
    </location>
</feature>
<feature type="transmembrane region" description="Helical" evidence="7">
    <location>
        <begin position="203"/>
        <end position="230"/>
    </location>
</feature>
<feature type="signal peptide" evidence="8">
    <location>
        <begin position="1"/>
        <end position="22"/>
    </location>
</feature>
<keyword evidence="2 7" id="KW-0812">Transmembrane</keyword>
<evidence type="ECO:0000256" key="7">
    <source>
        <dbReference type="SAM" id="Phobius"/>
    </source>
</evidence>
<evidence type="ECO:0000313" key="11">
    <source>
        <dbReference type="Proteomes" id="UP000095728"/>
    </source>
</evidence>
<keyword evidence="3 8" id="KW-0732">Signal</keyword>
<dbReference type="InterPro" id="IPR008814">
    <property type="entry name" value="Swp1"/>
</dbReference>
<name>A0A1E5RNH6_9ASCO</name>
<comment type="subcellular location">
    <subcellularLocation>
        <location evidence="1">Endoplasmic reticulum membrane</location>
        <topology evidence="1">Multi-pass membrane protein</topology>
    </subcellularLocation>
</comment>
<evidence type="ECO:0000259" key="9">
    <source>
        <dbReference type="Pfam" id="PF25147"/>
    </source>
</evidence>
<dbReference type="STRING" id="56408.A0A1E5RNH6"/>
<dbReference type="PANTHER" id="PTHR12640">
    <property type="entry name" value="RIBOPHORIN II"/>
    <property type="match status" value="1"/>
</dbReference>
<feature type="domain" description="Ribophorin II C-terminal" evidence="9">
    <location>
        <begin position="193"/>
        <end position="295"/>
    </location>
</feature>